<dbReference type="GO" id="GO:0016791">
    <property type="term" value="F:phosphatase activity"/>
    <property type="evidence" value="ECO:0007669"/>
    <property type="project" value="TreeGrafter"/>
</dbReference>
<dbReference type="InterPro" id="IPR023214">
    <property type="entry name" value="HAD_sf"/>
</dbReference>
<comment type="caution">
    <text evidence="1">The sequence shown here is derived from an EMBL/GenBank/DDBJ whole genome shotgun (WGS) entry which is preliminary data.</text>
</comment>
<dbReference type="EMBL" id="VDFM01000001">
    <property type="protein sequence ID" value="MQS51771.1"/>
    <property type="molecule type" value="Genomic_DNA"/>
</dbReference>
<dbReference type="InterPro" id="IPR000150">
    <property type="entry name" value="Cof"/>
</dbReference>
<dbReference type="Gene3D" id="3.30.1240.10">
    <property type="match status" value="1"/>
</dbReference>
<name>A0A5P0ZFC9_9LACO</name>
<dbReference type="InterPro" id="IPR036412">
    <property type="entry name" value="HAD-like_sf"/>
</dbReference>
<organism evidence="1 2">
    <name type="scientific">Companilactobacillus mishanensis</name>
    <dbReference type="NCBI Taxonomy" id="2486008"/>
    <lineage>
        <taxon>Bacteria</taxon>
        <taxon>Bacillati</taxon>
        <taxon>Bacillota</taxon>
        <taxon>Bacilli</taxon>
        <taxon>Lactobacillales</taxon>
        <taxon>Lactobacillaceae</taxon>
        <taxon>Companilactobacillus</taxon>
    </lineage>
</organism>
<dbReference type="PANTHER" id="PTHR10000:SF8">
    <property type="entry name" value="HAD SUPERFAMILY HYDROLASE-LIKE, TYPE 3"/>
    <property type="match status" value="1"/>
</dbReference>
<dbReference type="SFLD" id="SFLDG01144">
    <property type="entry name" value="C2.B.4:_PGP_Like"/>
    <property type="match status" value="1"/>
</dbReference>
<dbReference type="RefSeq" id="WP_153381900.1">
    <property type="nucleotide sequence ID" value="NZ_VDFM01000001.1"/>
</dbReference>
<dbReference type="NCBIfam" id="TIGR00099">
    <property type="entry name" value="Cof-subfamily"/>
    <property type="match status" value="1"/>
</dbReference>
<evidence type="ECO:0000313" key="2">
    <source>
        <dbReference type="Proteomes" id="UP000380386"/>
    </source>
</evidence>
<dbReference type="Proteomes" id="UP000380386">
    <property type="component" value="Unassembled WGS sequence"/>
</dbReference>
<evidence type="ECO:0000313" key="1">
    <source>
        <dbReference type="EMBL" id="MQS51771.1"/>
    </source>
</evidence>
<dbReference type="SFLD" id="SFLDG01140">
    <property type="entry name" value="C2.B:_Phosphomannomutase_and_P"/>
    <property type="match status" value="1"/>
</dbReference>
<sequence length="273" mass="30060">MIKFIGTDLDGTLLNSHSQISEENSVAIRKAVNAGITYAICSGRTLQSVKGFFENDLKTNGYMVLLNGAVIFDPDGNKISDRPMATSVVDEMLMRSERDGFKVVLDGLDSTYVTDPELSGATYYEGVSKYNVLMDSVADLRKLNKKPDFPIYKVCFSAHPDKLSELKKKIESFTSLPVVISRSGASYYEINALDVTKMSALQRISAVTEIPITDFMCFGDYGNDLDMLKGVGFGVAMDNAISEVKESADYVTKTNDQNGVAWMIDKVLKNEIV</sequence>
<proteinExistence type="predicted"/>
<accession>A0A5P0ZFC9</accession>
<dbReference type="Gene3D" id="3.40.50.1000">
    <property type="entry name" value="HAD superfamily/HAD-like"/>
    <property type="match status" value="1"/>
</dbReference>
<dbReference type="SUPFAM" id="SSF56784">
    <property type="entry name" value="HAD-like"/>
    <property type="match status" value="1"/>
</dbReference>
<dbReference type="CDD" id="cd07516">
    <property type="entry name" value="HAD_Pase"/>
    <property type="match status" value="1"/>
</dbReference>
<dbReference type="OrthoDB" id="9781413at2"/>
<gene>
    <name evidence="1" type="ORF">FHL02_01925</name>
</gene>
<reference evidence="1 2" key="1">
    <citation type="journal article" date="2019" name="Syst. Appl. Microbiol.">
        <title>Polyphasic characterization of two novel Lactobacillus spp. isolated from blown salami packages: Description of Lactobacillus halodurans sp. nov. and Lactobacillus salsicarnum sp. nov.</title>
        <authorList>
            <person name="Schuster J.A."/>
            <person name="Klingl A."/>
            <person name="Vogel R.F."/>
            <person name="Ehrmann M.A."/>
        </authorList>
    </citation>
    <scope>NUCLEOTIDE SEQUENCE [LARGE SCALE GENOMIC DNA]</scope>
    <source>
        <strain evidence="1 2">TMW 1.2118</strain>
    </source>
</reference>
<dbReference type="PROSITE" id="PS01228">
    <property type="entry name" value="COF_1"/>
    <property type="match status" value="1"/>
</dbReference>
<dbReference type="GO" id="GO:0000287">
    <property type="term" value="F:magnesium ion binding"/>
    <property type="evidence" value="ECO:0007669"/>
    <property type="project" value="TreeGrafter"/>
</dbReference>
<dbReference type="InterPro" id="IPR006379">
    <property type="entry name" value="HAD-SF_hydro_IIB"/>
</dbReference>
<protein>
    <submittedName>
        <fullName evidence="1">HAD family phosphatase</fullName>
    </submittedName>
</protein>
<dbReference type="AlphaFoldDB" id="A0A5P0ZFC9"/>
<dbReference type="NCBIfam" id="TIGR01484">
    <property type="entry name" value="HAD-SF-IIB"/>
    <property type="match status" value="1"/>
</dbReference>
<dbReference type="PANTHER" id="PTHR10000">
    <property type="entry name" value="PHOSPHOSERINE PHOSPHATASE"/>
    <property type="match status" value="1"/>
</dbReference>
<dbReference type="GO" id="GO:0005829">
    <property type="term" value="C:cytosol"/>
    <property type="evidence" value="ECO:0007669"/>
    <property type="project" value="TreeGrafter"/>
</dbReference>
<dbReference type="Pfam" id="PF08282">
    <property type="entry name" value="Hydrolase_3"/>
    <property type="match status" value="1"/>
</dbReference>
<dbReference type="SFLD" id="SFLDS00003">
    <property type="entry name" value="Haloacid_Dehalogenase"/>
    <property type="match status" value="1"/>
</dbReference>